<reference evidence="2" key="1">
    <citation type="submission" date="2016-11" db="UniProtKB">
        <authorList>
            <consortium name="WormBaseParasite"/>
        </authorList>
    </citation>
    <scope>IDENTIFICATION</scope>
</reference>
<sequence>MTSSFHNIIVQKPIIWHMKQIYLFIRIFLNFITSNKKYSYHSEFFQI</sequence>
<keyword evidence="1" id="KW-1185">Reference proteome</keyword>
<organism evidence="1 2">
    <name type="scientific">Heterorhabditis bacteriophora</name>
    <name type="common">Entomopathogenic nematode worm</name>
    <dbReference type="NCBI Taxonomy" id="37862"/>
    <lineage>
        <taxon>Eukaryota</taxon>
        <taxon>Metazoa</taxon>
        <taxon>Ecdysozoa</taxon>
        <taxon>Nematoda</taxon>
        <taxon>Chromadorea</taxon>
        <taxon>Rhabditida</taxon>
        <taxon>Rhabditina</taxon>
        <taxon>Rhabditomorpha</taxon>
        <taxon>Strongyloidea</taxon>
        <taxon>Heterorhabditidae</taxon>
        <taxon>Heterorhabditis</taxon>
    </lineage>
</organism>
<name>A0A1I7WFB1_HETBA</name>
<dbReference type="WBParaSite" id="Hba_03608">
    <property type="protein sequence ID" value="Hba_03608"/>
    <property type="gene ID" value="Hba_03608"/>
</dbReference>
<accession>A0A1I7WFB1</accession>
<protein>
    <submittedName>
        <fullName evidence="2">Uncharacterized protein</fullName>
    </submittedName>
</protein>
<dbReference type="AlphaFoldDB" id="A0A1I7WFB1"/>
<proteinExistence type="predicted"/>
<evidence type="ECO:0000313" key="1">
    <source>
        <dbReference type="Proteomes" id="UP000095283"/>
    </source>
</evidence>
<evidence type="ECO:0000313" key="2">
    <source>
        <dbReference type="WBParaSite" id="Hba_03608"/>
    </source>
</evidence>
<dbReference type="Proteomes" id="UP000095283">
    <property type="component" value="Unplaced"/>
</dbReference>